<dbReference type="PANTHER" id="PTHR30363">
    <property type="entry name" value="HTH-TYPE TRANSCRIPTIONAL REGULATOR SRLR-RELATED"/>
    <property type="match status" value="1"/>
</dbReference>
<dbReference type="Pfam" id="PF08220">
    <property type="entry name" value="HTH_DeoR"/>
    <property type="match status" value="1"/>
</dbReference>
<dbReference type="GO" id="GO:0003700">
    <property type="term" value="F:DNA-binding transcription factor activity"/>
    <property type="evidence" value="ECO:0007669"/>
    <property type="project" value="InterPro"/>
</dbReference>
<evidence type="ECO:0000256" key="1">
    <source>
        <dbReference type="ARBA" id="ARBA00023015"/>
    </source>
</evidence>
<organism evidence="5 6">
    <name type="scientific">Granulicatella adiacens ATCC 49175</name>
    <dbReference type="NCBI Taxonomy" id="638301"/>
    <lineage>
        <taxon>Bacteria</taxon>
        <taxon>Bacillati</taxon>
        <taxon>Bacillota</taxon>
        <taxon>Bacilli</taxon>
        <taxon>Lactobacillales</taxon>
        <taxon>Carnobacteriaceae</taxon>
        <taxon>Granulicatella</taxon>
    </lineage>
</organism>
<dbReference type="InterPro" id="IPR036390">
    <property type="entry name" value="WH_DNA-bd_sf"/>
</dbReference>
<proteinExistence type="predicted"/>
<dbReference type="InterPro" id="IPR001034">
    <property type="entry name" value="DeoR_HTH"/>
</dbReference>
<dbReference type="InterPro" id="IPR050313">
    <property type="entry name" value="Carb_Metab_HTH_regulators"/>
</dbReference>
<feature type="domain" description="HTH deoR-type" evidence="4">
    <location>
        <begin position="3"/>
        <end position="58"/>
    </location>
</feature>
<dbReference type="InterPro" id="IPR011991">
    <property type="entry name" value="ArsR-like_HTH"/>
</dbReference>
<dbReference type="eggNOG" id="COG1349">
    <property type="taxonomic scope" value="Bacteria"/>
</dbReference>
<reference evidence="5 6" key="1">
    <citation type="submission" date="2009-08" db="EMBL/GenBank/DDBJ databases">
        <authorList>
            <person name="Muzny D."/>
            <person name="Qin X."/>
            <person name="Deng J."/>
            <person name="Jiang H."/>
            <person name="Liu Y."/>
            <person name="Qu J."/>
            <person name="Song X.-Z."/>
            <person name="Zhang L."/>
            <person name="Thornton R."/>
            <person name="Coyle M."/>
            <person name="Francisco L."/>
            <person name="Jackson L."/>
            <person name="Javaid M."/>
            <person name="Korchina V."/>
            <person name="Kovar C."/>
            <person name="Mata R."/>
            <person name="Mathew T."/>
            <person name="Ngo R."/>
            <person name="Nguyen L."/>
            <person name="Nguyen N."/>
            <person name="Okwuonu G."/>
            <person name="Ongeri F."/>
            <person name="Pham C."/>
            <person name="Simmons D."/>
            <person name="Wilczek-Boney K."/>
            <person name="Hale W."/>
            <person name="Jakkamsetti A."/>
            <person name="Pham P."/>
            <person name="Ruth R."/>
            <person name="San Lucas F."/>
            <person name="Warren J."/>
            <person name="Zhang J."/>
            <person name="Zhao Z."/>
            <person name="Zhou C."/>
            <person name="Zhu D."/>
            <person name="Lee S."/>
            <person name="Bess C."/>
            <person name="Blankenburg K."/>
            <person name="Forbes L."/>
            <person name="Fu Q."/>
            <person name="Gubbala S."/>
            <person name="Hirani K."/>
            <person name="Jayaseelan J.C."/>
            <person name="Lara F."/>
            <person name="Munidasa M."/>
            <person name="Palculict T."/>
            <person name="Patil S."/>
            <person name="Pu L.-L."/>
            <person name="Saada N."/>
            <person name="Tang L."/>
            <person name="Weissenberger G."/>
            <person name="Zhu Y."/>
            <person name="Hemphill L."/>
            <person name="Shang Y."/>
            <person name="Youmans B."/>
            <person name="Ayvaz T."/>
            <person name="Ross M."/>
            <person name="Santibanez J."/>
            <person name="Aqrawi P."/>
            <person name="Gross S."/>
            <person name="Joshi V."/>
            <person name="Fowler G."/>
            <person name="Nazareth L."/>
            <person name="Reid J."/>
            <person name="Worley K."/>
            <person name="Petrosino J."/>
            <person name="Highlander S."/>
            <person name="Gibbs R."/>
        </authorList>
    </citation>
    <scope>NUCLEOTIDE SEQUENCE [LARGE SCALE GENOMIC DNA]</scope>
    <source>
        <strain evidence="5 6">ATCC 49175</strain>
    </source>
</reference>
<keyword evidence="3" id="KW-0804">Transcription</keyword>
<dbReference type="InterPro" id="IPR014036">
    <property type="entry name" value="DeoR-like_C"/>
</dbReference>
<keyword evidence="2" id="KW-0238">DNA-binding</keyword>
<keyword evidence="6" id="KW-1185">Reference proteome</keyword>
<dbReference type="GeneID" id="78412625"/>
<evidence type="ECO:0000256" key="2">
    <source>
        <dbReference type="ARBA" id="ARBA00023125"/>
    </source>
</evidence>
<dbReference type="Pfam" id="PF00455">
    <property type="entry name" value="DeoRC"/>
    <property type="match status" value="1"/>
</dbReference>
<evidence type="ECO:0000256" key="3">
    <source>
        <dbReference type="ARBA" id="ARBA00023163"/>
    </source>
</evidence>
<dbReference type="AlphaFoldDB" id="C8NI62"/>
<sequence length="252" mass="28323">MLTEKRRRIILDLLDKEDTVHLKDLMEALQASESTIRRDLSLLEEEGTLIRIHGGAKRVYSKEFEPTTKEKERSNRREKECIGRYAASLVTKGETIYMDAGTTTLRMIPHLEGKDVTVITNGVQQAHLLADYGIKTVLLGGQVKVETSAVIGTLAQNQLREYFFKKAFLGMNGVDLSYGYTTPDEEEAQIKKIAISKSNHAYVLADSSKFAKVSLCKVADFHQVTMVTNTTKEQADLRYRMAGSIRLVEMDA</sequence>
<dbReference type="RefSeq" id="WP_005606101.1">
    <property type="nucleotide sequence ID" value="NZ_CP102283.1"/>
</dbReference>
<dbReference type="InterPro" id="IPR037171">
    <property type="entry name" value="NagB/RpiA_transferase-like"/>
</dbReference>
<dbReference type="Gene3D" id="1.10.10.10">
    <property type="entry name" value="Winged helix-like DNA-binding domain superfamily/Winged helix DNA-binding domain"/>
    <property type="match status" value="1"/>
</dbReference>
<dbReference type="PRINTS" id="PR00037">
    <property type="entry name" value="HTHLACR"/>
</dbReference>
<dbReference type="EMBL" id="ACKZ01000026">
    <property type="protein sequence ID" value="EEW36618.1"/>
    <property type="molecule type" value="Genomic_DNA"/>
</dbReference>
<dbReference type="STRING" id="638301.HMPREF0444_1607"/>
<dbReference type="SMART" id="SM00420">
    <property type="entry name" value="HTH_DEOR"/>
    <property type="match status" value="1"/>
</dbReference>
<dbReference type="InterPro" id="IPR036388">
    <property type="entry name" value="WH-like_DNA-bd_sf"/>
</dbReference>
<name>C8NI62_9LACT</name>
<evidence type="ECO:0000313" key="5">
    <source>
        <dbReference type="EMBL" id="EEW36618.1"/>
    </source>
</evidence>
<protein>
    <submittedName>
        <fullName evidence="5">Transcriptional regulator, DeoR family</fullName>
    </submittedName>
</protein>
<dbReference type="PANTHER" id="PTHR30363:SF56">
    <property type="entry name" value="TRANSCRIPTIONAL REGULATOR, DEOR FAMILY"/>
    <property type="match status" value="1"/>
</dbReference>
<dbReference type="Proteomes" id="UP000005926">
    <property type="component" value="Unassembled WGS sequence"/>
</dbReference>
<dbReference type="Gene3D" id="3.40.50.1360">
    <property type="match status" value="1"/>
</dbReference>
<dbReference type="SMART" id="SM01134">
    <property type="entry name" value="DeoRC"/>
    <property type="match status" value="1"/>
</dbReference>
<gene>
    <name evidence="5" type="primary">lacR</name>
    <name evidence="5" type="ORF">HMPREF0444_1607</name>
</gene>
<keyword evidence="1" id="KW-0805">Transcription regulation</keyword>
<dbReference type="PROSITE" id="PS51000">
    <property type="entry name" value="HTH_DEOR_2"/>
    <property type="match status" value="1"/>
</dbReference>
<evidence type="ECO:0000259" key="4">
    <source>
        <dbReference type="PROSITE" id="PS51000"/>
    </source>
</evidence>
<dbReference type="HOGENOM" id="CLU_060699_1_3_9"/>
<accession>C8NI62</accession>
<dbReference type="GO" id="GO:0003677">
    <property type="term" value="F:DNA binding"/>
    <property type="evidence" value="ECO:0007669"/>
    <property type="project" value="UniProtKB-KW"/>
</dbReference>
<dbReference type="SUPFAM" id="SSF100950">
    <property type="entry name" value="NagB/RpiA/CoA transferase-like"/>
    <property type="match status" value="1"/>
</dbReference>
<comment type="caution">
    <text evidence="5">The sequence shown here is derived from an EMBL/GenBank/DDBJ whole genome shotgun (WGS) entry which is preliminary data.</text>
</comment>
<dbReference type="InterPro" id="IPR018356">
    <property type="entry name" value="Tscrpt_reg_HTH_DeoR_CS"/>
</dbReference>
<evidence type="ECO:0000313" key="6">
    <source>
        <dbReference type="Proteomes" id="UP000005926"/>
    </source>
</evidence>
<dbReference type="CDD" id="cd00090">
    <property type="entry name" value="HTH_ARSR"/>
    <property type="match status" value="1"/>
</dbReference>
<dbReference type="PROSITE" id="PS00894">
    <property type="entry name" value="HTH_DEOR_1"/>
    <property type="match status" value="1"/>
</dbReference>
<dbReference type="SUPFAM" id="SSF46785">
    <property type="entry name" value="Winged helix' DNA-binding domain"/>
    <property type="match status" value="1"/>
</dbReference>